<reference evidence="12 13" key="1">
    <citation type="journal article" date="2015" name="Nature">
        <title>rRNA introns, odd ribosomes, and small enigmatic genomes across a large radiation of phyla.</title>
        <authorList>
            <person name="Brown C.T."/>
            <person name="Hug L.A."/>
            <person name="Thomas B.C."/>
            <person name="Sharon I."/>
            <person name="Castelle C.J."/>
            <person name="Singh A."/>
            <person name="Wilkins M.J."/>
            <person name="Williams K.H."/>
            <person name="Banfield J.F."/>
        </authorList>
    </citation>
    <scope>NUCLEOTIDE SEQUENCE [LARGE SCALE GENOMIC DNA]</scope>
</reference>
<keyword evidence="3" id="KW-0328">Glycosyltransferase</keyword>
<evidence type="ECO:0000313" key="12">
    <source>
        <dbReference type="EMBL" id="KKU89411.1"/>
    </source>
</evidence>
<organism evidence="12 13">
    <name type="scientific">Candidatus Wolfebacteria bacterium GW2011_GWA2_47_9b</name>
    <dbReference type="NCBI Taxonomy" id="1619005"/>
    <lineage>
        <taxon>Bacteria</taxon>
        <taxon>Candidatus Wolfeibacteriota</taxon>
    </lineage>
</organism>
<dbReference type="PANTHER" id="PTHR30582:SF24">
    <property type="entry name" value="L,D-TRANSPEPTIDASE ERFK_SRFK-RELATED"/>
    <property type="match status" value="1"/>
</dbReference>
<feature type="domain" description="L,D-TPase catalytic" evidence="11">
    <location>
        <begin position="34"/>
        <end position="179"/>
    </location>
</feature>
<evidence type="ECO:0000256" key="5">
    <source>
        <dbReference type="ARBA" id="ARBA00022801"/>
    </source>
</evidence>
<evidence type="ECO:0000256" key="2">
    <source>
        <dbReference type="ARBA" id="ARBA00005992"/>
    </source>
</evidence>
<dbReference type="InterPro" id="IPR050979">
    <property type="entry name" value="LD-transpeptidase"/>
</dbReference>
<dbReference type="UniPathway" id="UPA00219"/>
<dbReference type="GO" id="GO:0008360">
    <property type="term" value="P:regulation of cell shape"/>
    <property type="evidence" value="ECO:0007669"/>
    <property type="project" value="UniProtKB-UniRule"/>
</dbReference>
<comment type="similarity">
    <text evidence="2">Belongs to the YkuD family.</text>
</comment>
<dbReference type="Proteomes" id="UP000033882">
    <property type="component" value="Unassembled WGS sequence"/>
</dbReference>
<keyword evidence="8 9" id="KW-0961">Cell wall biogenesis/degradation</keyword>
<dbReference type="PROSITE" id="PS52029">
    <property type="entry name" value="LD_TPASE"/>
    <property type="match status" value="1"/>
</dbReference>
<dbReference type="GO" id="GO:0071972">
    <property type="term" value="F:peptidoglycan L,D-transpeptidase activity"/>
    <property type="evidence" value="ECO:0007669"/>
    <property type="project" value="TreeGrafter"/>
</dbReference>
<evidence type="ECO:0000256" key="6">
    <source>
        <dbReference type="ARBA" id="ARBA00022960"/>
    </source>
</evidence>
<evidence type="ECO:0000259" key="11">
    <source>
        <dbReference type="PROSITE" id="PS52029"/>
    </source>
</evidence>
<evidence type="ECO:0000256" key="1">
    <source>
        <dbReference type="ARBA" id="ARBA00004752"/>
    </source>
</evidence>
<protein>
    <recommendedName>
        <fullName evidence="11">L,D-TPase catalytic domain-containing protein</fullName>
    </recommendedName>
</protein>
<feature type="signal peptide" evidence="10">
    <location>
        <begin position="1"/>
        <end position="24"/>
    </location>
</feature>
<dbReference type="GO" id="GO:0005576">
    <property type="term" value="C:extracellular region"/>
    <property type="evidence" value="ECO:0007669"/>
    <property type="project" value="TreeGrafter"/>
</dbReference>
<keyword evidence="10" id="KW-0732">Signal</keyword>
<dbReference type="SUPFAM" id="SSF141523">
    <property type="entry name" value="L,D-transpeptidase catalytic domain-like"/>
    <property type="match status" value="1"/>
</dbReference>
<proteinExistence type="inferred from homology"/>
<keyword evidence="4" id="KW-0808">Transferase</keyword>
<dbReference type="GO" id="GO:0016757">
    <property type="term" value="F:glycosyltransferase activity"/>
    <property type="evidence" value="ECO:0007669"/>
    <property type="project" value="UniProtKB-KW"/>
</dbReference>
<dbReference type="PANTHER" id="PTHR30582">
    <property type="entry name" value="L,D-TRANSPEPTIDASE"/>
    <property type="match status" value="1"/>
</dbReference>
<evidence type="ECO:0000256" key="9">
    <source>
        <dbReference type="PROSITE-ProRule" id="PRU01373"/>
    </source>
</evidence>
<dbReference type="Pfam" id="PF03734">
    <property type="entry name" value="YkuD"/>
    <property type="match status" value="1"/>
</dbReference>
<feature type="chain" id="PRO_5002539993" description="L,D-TPase catalytic domain-containing protein" evidence="10">
    <location>
        <begin position="25"/>
        <end position="198"/>
    </location>
</feature>
<evidence type="ECO:0000256" key="10">
    <source>
        <dbReference type="SAM" id="SignalP"/>
    </source>
</evidence>
<comment type="caution">
    <text evidence="12">The sequence shown here is derived from an EMBL/GenBank/DDBJ whole genome shotgun (WGS) entry which is preliminary data.</text>
</comment>
<dbReference type="InterPro" id="IPR038063">
    <property type="entry name" value="Transpep_catalytic_dom"/>
</dbReference>
<dbReference type="InterPro" id="IPR005490">
    <property type="entry name" value="LD_TPept_cat_dom"/>
</dbReference>
<evidence type="ECO:0000256" key="8">
    <source>
        <dbReference type="ARBA" id="ARBA00023316"/>
    </source>
</evidence>
<sequence length="198" mass="21760">MVIRIAIVVLALFWMMLIATSSQAGSVASKQPTYEIVVSFSDFTLHVFDRNGDEVFMAPVALPQRTPALPVEGNVIAIDRNPWWFPPPGVKAHVLKTQKKVLPARVPPGPHNPMGLAKFSFRFFTPGAEQLSKVHGTNKPDSIGTRASMGCIRMHNTDVVALCDLIEPKFKAGERIAISYVRDLEDVVGDHSTVVDSR</sequence>
<keyword evidence="5" id="KW-0378">Hydrolase</keyword>
<feature type="active site" description="Proton donor/acceptor" evidence="9">
    <location>
        <position position="135"/>
    </location>
</feature>
<dbReference type="AlphaFoldDB" id="A0A0G1U5P3"/>
<dbReference type="Gene3D" id="2.40.440.10">
    <property type="entry name" value="L,D-transpeptidase catalytic domain-like"/>
    <property type="match status" value="1"/>
</dbReference>
<accession>A0A0G1U5P3</accession>
<dbReference type="CDD" id="cd16913">
    <property type="entry name" value="YkuD_like"/>
    <property type="match status" value="1"/>
</dbReference>
<evidence type="ECO:0000256" key="3">
    <source>
        <dbReference type="ARBA" id="ARBA00022676"/>
    </source>
</evidence>
<dbReference type="GO" id="GO:0071555">
    <property type="term" value="P:cell wall organization"/>
    <property type="evidence" value="ECO:0007669"/>
    <property type="project" value="UniProtKB-UniRule"/>
</dbReference>
<evidence type="ECO:0000313" key="13">
    <source>
        <dbReference type="Proteomes" id="UP000033882"/>
    </source>
</evidence>
<name>A0A0G1U5P3_9BACT</name>
<keyword evidence="7 9" id="KW-0573">Peptidoglycan synthesis</keyword>
<comment type="pathway">
    <text evidence="1 9">Cell wall biogenesis; peptidoglycan biosynthesis.</text>
</comment>
<feature type="active site" description="Nucleophile" evidence="9">
    <location>
        <position position="151"/>
    </location>
</feature>
<evidence type="ECO:0000256" key="4">
    <source>
        <dbReference type="ARBA" id="ARBA00022679"/>
    </source>
</evidence>
<dbReference type="GO" id="GO:0018104">
    <property type="term" value="P:peptidoglycan-protein cross-linking"/>
    <property type="evidence" value="ECO:0007669"/>
    <property type="project" value="TreeGrafter"/>
</dbReference>
<keyword evidence="6 9" id="KW-0133">Cell shape</keyword>
<evidence type="ECO:0000256" key="7">
    <source>
        <dbReference type="ARBA" id="ARBA00022984"/>
    </source>
</evidence>
<gene>
    <name evidence="12" type="ORF">UY19_C0014G0011</name>
</gene>
<dbReference type="EMBL" id="LCPB01000014">
    <property type="protein sequence ID" value="KKU89411.1"/>
    <property type="molecule type" value="Genomic_DNA"/>
</dbReference>